<feature type="transmembrane region" description="Helical" evidence="1">
    <location>
        <begin position="21"/>
        <end position="44"/>
    </location>
</feature>
<dbReference type="OrthoDB" id="5496175at2"/>
<name>A0A5C6XGB6_9DELT</name>
<organism evidence="2 3">
    <name type="scientific">Lujinxingia vulgaris</name>
    <dbReference type="NCBI Taxonomy" id="2600176"/>
    <lineage>
        <taxon>Bacteria</taxon>
        <taxon>Deltaproteobacteria</taxon>
        <taxon>Bradymonadales</taxon>
        <taxon>Lujinxingiaceae</taxon>
        <taxon>Lujinxingia</taxon>
    </lineage>
</organism>
<proteinExistence type="predicted"/>
<dbReference type="RefSeq" id="WP_146979342.1">
    <property type="nucleotide sequence ID" value="NZ_VOSM01000001.1"/>
</dbReference>
<gene>
    <name evidence="2" type="ORF">FRC98_00440</name>
</gene>
<dbReference type="EMBL" id="VOSM01000001">
    <property type="protein sequence ID" value="TXD38904.1"/>
    <property type="molecule type" value="Genomic_DNA"/>
</dbReference>
<keyword evidence="1" id="KW-0472">Membrane</keyword>
<evidence type="ECO:0000313" key="3">
    <source>
        <dbReference type="Proteomes" id="UP000321412"/>
    </source>
</evidence>
<dbReference type="AlphaFoldDB" id="A0A5C6XGB6"/>
<sequence>MNISETIQSVARQLRDEERATALTEFVIILPIFLVAFGGILSLYDAHETALRTHALASAELWKDVRPIQTSYKAQHMHPVAGAIDAGLHYNNTGQWSFAAAKDIGEALGGMYSDSGAKVSLAAIVEDVGVDEVYMSLDGIVGNNNSHAFNLMNDRILAGQMDMEGFSEIASTLLTKSGARPALAAGIRYGIGSSVVRKDFPSSPWLSGQAEAAYTAAAPPMPEERLMAVALTRLEMGTEEPLQEALMPFTMVPKFASAGSVQSGDELQEQGEECAQEAREWAECRDKWGVFCTKDKPDCGGAAAEQDGKDMLECLKDPPGGDSANCG</sequence>
<keyword evidence="1" id="KW-1133">Transmembrane helix</keyword>
<keyword evidence="3" id="KW-1185">Reference proteome</keyword>
<keyword evidence="1" id="KW-0812">Transmembrane</keyword>
<comment type="caution">
    <text evidence="2">The sequence shown here is derived from an EMBL/GenBank/DDBJ whole genome shotgun (WGS) entry which is preliminary data.</text>
</comment>
<dbReference type="Proteomes" id="UP000321412">
    <property type="component" value="Unassembled WGS sequence"/>
</dbReference>
<reference evidence="2 3" key="1">
    <citation type="submission" date="2019-08" db="EMBL/GenBank/DDBJ databases">
        <title>Bradymonadales sp. TMQ4.</title>
        <authorList>
            <person name="Liang Q."/>
        </authorList>
    </citation>
    <scope>NUCLEOTIDE SEQUENCE [LARGE SCALE GENOMIC DNA]</scope>
    <source>
        <strain evidence="2 3">TMQ4</strain>
    </source>
</reference>
<accession>A0A5C6XGB6</accession>
<evidence type="ECO:0000313" key="2">
    <source>
        <dbReference type="EMBL" id="TXD38904.1"/>
    </source>
</evidence>
<protein>
    <submittedName>
        <fullName evidence="2">Uncharacterized protein</fullName>
    </submittedName>
</protein>
<evidence type="ECO:0000256" key="1">
    <source>
        <dbReference type="SAM" id="Phobius"/>
    </source>
</evidence>